<evidence type="ECO:0000313" key="6">
    <source>
        <dbReference type="Proteomes" id="UP000031561"/>
    </source>
</evidence>
<dbReference type="InterPro" id="IPR011990">
    <property type="entry name" value="TPR-like_helical_dom_sf"/>
</dbReference>
<sequence>MDQPLISLYLLILLVLLGVTAWFVLRQILKTRRVENSLSRLQNKLSEIQGTTQEYFEVGSILLTKKLYSQAVKQFQLALKAAEKEQEENTAPIYNALGYAYFAQAQYDLAIRQYKEAVKQNPDYVTAYNNMGHAYEKKNLTQQALEAYETALSRDAKNATAKKRSESLRKRLVVT</sequence>
<dbReference type="Pfam" id="PF13414">
    <property type="entry name" value="TPR_11"/>
    <property type="match status" value="1"/>
</dbReference>
<evidence type="ECO:0000256" key="3">
    <source>
        <dbReference type="PROSITE-ProRule" id="PRU00339"/>
    </source>
</evidence>
<dbReference type="EMBL" id="JTHE03000116">
    <property type="protein sequence ID" value="MCM1985241.1"/>
    <property type="molecule type" value="Genomic_DNA"/>
</dbReference>
<organism evidence="5 6">
    <name type="scientific">Lyngbya confervoides BDU141951</name>
    <dbReference type="NCBI Taxonomy" id="1574623"/>
    <lineage>
        <taxon>Bacteria</taxon>
        <taxon>Bacillati</taxon>
        <taxon>Cyanobacteriota</taxon>
        <taxon>Cyanophyceae</taxon>
        <taxon>Oscillatoriophycideae</taxon>
        <taxon>Oscillatoriales</taxon>
        <taxon>Microcoleaceae</taxon>
        <taxon>Lyngbya</taxon>
    </lineage>
</organism>
<accession>A0ABD4T9E9</accession>
<protein>
    <submittedName>
        <fullName evidence="5">Tetratricopeptide repeat protein</fullName>
    </submittedName>
</protein>
<dbReference type="PANTHER" id="PTHR44858">
    <property type="entry name" value="TETRATRICOPEPTIDE REPEAT PROTEIN 6"/>
    <property type="match status" value="1"/>
</dbReference>
<dbReference type="PANTHER" id="PTHR44858:SF1">
    <property type="entry name" value="UDP-N-ACETYLGLUCOSAMINE--PEPTIDE N-ACETYLGLUCOSAMINYLTRANSFERASE SPINDLY-RELATED"/>
    <property type="match status" value="1"/>
</dbReference>
<dbReference type="InterPro" id="IPR050498">
    <property type="entry name" value="Ycf3"/>
</dbReference>
<dbReference type="PROSITE" id="PS50293">
    <property type="entry name" value="TPR_REGION"/>
    <property type="match status" value="1"/>
</dbReference>
<keyword evidence="4" id="KW-0472">Membrane</keyword>
<dbReference type="AlphaFoldDB" id="A0ABD4T9E9"/>
<dbReference type="SMART" id="SM00028">
    <property type="entry name" value="TPR"/>
    <property type="match status" value="3"/>
</dbReference>
<keyword evidence="1" id="KW-0677">Repeat</keyword>
<reference evidence="5 6" key="1">
    <citation type="journal article" date="2015" name="Genome Announc.">
        <title>Draft Genome Sequence of Filamentous Marine Cyanobacterium Lyngbya confervoides Strain BDU141951.</title>
        <authorList>
            <person name="Chandrababunaidu M.M."/>
            <person name="Sen D."/>
            <person name="Tripathy S."/>
        </authorList>
    </citation>
    <scope>NUCLEOTIDE SEQUENCE [LARGE SCALE GENOMIC DNA]</scope>
    <source>
        <strain evidence="5 6">BDU141951</strain>
    </source>
</reference>
<keyword evidence="4" id="KW-0812">Transmembrane</keyword>
<name>A0ABD4T9E9_9CYAN</name>
<feature type="repeat" description="TPR" evidence="3">
    <location>
        <begin position="52"/>
        <end position="85"/>
    </location>
</feature>
<dbReference type="SUPFAM" id="SSF48452">
    <property type="entry name" value="TPR-like"/>
    <property type="match status" value="1"/>
</dbReference>
<feature type="repeat" description="TPR" evidence="3">
    <location>
        <begin position="125"/>
        <end position="158"/>
    </location>
</feature>
<keyword evidence="2 3" id="KW-0802">TPR repeat</keyword>
<keyword evidence="6" id="KW-1185">Reference proteome</keyword>
<evidence type="ECO:0000256" key="2">
    <source>
        <dbReference type="ARBA" id="ARBA00022803"/>
    </source>
</evidence>
<evidence type="ECO:0000313" key="5">
    <source>
        <dbReference type="EMBL" id="MCM1985241.1"/>
    </source>
</evidence>
<proteinExistence type="predicted"/>
<evidence type="ECO:0000256" key="4">
    <source>
        <dbReference type="SAM" id="Phobius"/>
    </source>
</evidence>
<dbReference type="Proteomes" id="UP000031561">
    <property type="component" value="Unassembled WGS sequence"/>
</dbReference>
<comment type="caution">
    <text evidence="5">The sequence shown here is derived from an EMBL/GenBank/DDBJ whole genome shotgun (WGS) entry which is preliminary data.</text>
</comment>
<keyword evidence="4" id="KW-1133">Transmembrane helix</keyword>
<dbReference type="PROSITE" id="PS50005">
    <property type="entry name" value="TPR"/>
    <property type="match status" value="3"/>
</dbReference>
<feature type="repeat" description="TPR" evidence="3">
    <location>
        <begin position="91"/>
        <end position="124"/>
    </location>
</feature>
<gene>
    <name evidence="5" type="ORF">QQ91_0020710</name>
</gene>
<dbReference type="Gene3D" id="1.25.40.10">
    <property type="entry name" value="Tetratricopeptide repeat domain"/>
    <property type="match status" value="1"/>
</dbReference>
<dbReference type="RefSeq" id="WP_166278072.1">
    <property type="nucleotide sequence ID" value="NZ_JTHE03000116.1"/>
</dbReference>
<dbReference type="InterPro" id="IPR019734">
    <property type="entry name" value="TPR_rpt"/>
</dbReference>
<evidence type="ECO:0000256" key="1">
    <source>
        <dbReference type="ARBA" id="ARBA00022737"/>
    </source>
</evidence>
<feature type="transmembrane region" description="Helical" evidence="4">
    <location>
        <begin position="6"/>
        <end position="25"/>
    </location>
</feature>